<protein>
    <submittedName>
        <fullName evidence="9">Coenzyme F420-0:L-glutamate ligase/coenzyme F420-1:gamma-L-glutamate ligase</fullName>
    </submittedName>
</protein>
<evidence type="ECO:0000259" key="8">
    <source>
        <dbReference type="Pfam" id="PF01996"/>
    </source>
</evidence>
<dbReference type="PANTHER" id="PTHR47917">
    <property type="match status" value="1"/>
</dbReference>
<evidence type="ECO:0000256" key="5">
    <source>
        <dbReference type="ARBA" id="ARBA00022958"/>
    </source>
</evidence>
<evidence type="ECO:0000256" key="3">
    <source>
        <dbReference type="ARBA" id="ARBA00022741"/>
    </source>
</evidence>
<feature type="domain" description="Coenzyme F420:L-glutamate ligase-like" evidence="8">
    <location>
        <begin position="12"/>
        <end position="228"/>
    </location>
</feature>
<evidence type="ECO:0000256" key="7">
    <source>
        <dbReference type="ARBA" id="ARBA00023211"/>
    </source>
</evidence>
<evidence type="ECO:0000313" key="10">
    <source>
        <dbReference type="Proteomes" id="UP000317893"/>
    </source>
</evidence>
<keyword evidence="4" id="KW-0460">Magnesium</keyword>
<keyword evidence="6" id="KW-0342">GTP-binding</keyword>
<comment type="caution">
    <text evidence="9">The sequence shown here is derived from an EMBL/GenBank/DDBJ whole genome shotgun (WGS) entry which is preliminary data.</text>
</comment>
<sequence>MTPLVLTPLTGVPEVAAGDDLVALLLAAVERAGTGWAEGDVLVVSSKVASKALGLAVGLDDLDPADEPGRLARKESVVAAQTSWVVAERASGDDGRGVTRVVKAAAGPVMAAAGVDASNTGGVDHLLLLPDDPDAVARDLRAGLRTATGLRRLGVVLSDTAGRAWRVGQTDFALGAAGVLVADDLRGGVDADGRPLAVTTRAVGDELAAAADLVKGKVAAVPAAQLRGLEPELVTDEDAPGAGALVRTGPQDWFGQGRAEAVRSALGAAPGSEAARRVGLPAAGPEPVGPRLARAVTLALLEAPDAGADVGPGAGGPGGTVARVVLTDQDPVGLGLVTGRLLVALHGEWLEGVLTSRDPAGVVVAVRDRLAAG</sequence>
<name>A0A542E2G3_9MICO</name>
<keyword evidence="5" id="KW-0630">Potassium</keyword>
<evidence type="ECO:0000256" key="2">
    <source>
        <dbReference type="ARBA" id="ARBA00022723"/>
    </source>
</evidence>
<dbReference type="Pfam" id="PF01996">
    <property type="entry name" value="F420_ligase"/>
    <property type="match status" value="1"/>
</dbReference>
<dbReference type="InterPro" id="IPR008225">
    <property type="entry name" value="F420-0_g-glutamyl_ligase"/>
</dbReference>
<organism evidence="9 10">
    <name type="scientific">Lapillicoccus jejuensis</name>
    <dbReference type="NCBI Taxonomy" id="402171"/>
    <lineage>
        <taxon>Bacteria</taxon>
        <taxon>Bacillati</taxon>
        <taxon>Actinomycetota</taxon>
        <taxon>Actinomycetes</taxon>
        <taxon>Micrococcales</taxon>
        <taxon>Intrasporangiaceae</taxon>
        <taxon>Lapillicoccus</taxon>
    </lineage>
</organism>
<gene>
    <name evidence="9" type="ORF">FB458_2633</name>
</gene>
<dbReference type="PANTHER" id="PTHR47917:SF1">
    <property type="entry name" value="COENZYME F420:L-GLUTAMATE LIGASE"/>
    <property type="match status" value="1"/>
</dbReference>
<evidence type="ECO:0000256" key="1">
    <source>
        <dbReference type="ARBA" id="ARBA00022598"/>
    </source>
</evidence>
<proteinExistence type="predicted"/>
<dbReference type="EMBL" id="VFMN01000001">
    <property type="protein sequence ID" value="TQJ09521.1"/>
    <property type="molecule type" value="Genomic_DNA"/>
</dbReference>
<keyword evidence="3" id="KW-0547">Nucleotide-binding</keyword>
<dbReference type="AlphaFoldDB" id="A0A542E2G3"/>
<keyword evidence="1 9" id="KW-0436">Ligase</keyword>
<dbReference type="Gene3D" id="3.30.1330.100">
    <property type="entry name" value="CofE-like"/>
    <property type="match status" value="1"/>
</dbReference>
<keyword evidence="10" id="KW-1185">Reference proteome</keyword>
<evidence type="ECO:0000256" key="4">
    <source>
        <dbReference type="ARBA" id="ARBA00022842"/>
    </source>
</evidence>
<dbReference type="Gene3D" id="3.90.1660.10">
    <property type="entry name" value="CofE-like domain"/>
    <property type="match status" value="1"/>
</dbReference>
<keyword evidence="7" id="KW-0464">Manganese</keyword>
<evidence type="ECO:0000256" key="6">
    <source>
        <dbReference type="ARBA" id="ARBA00023134"/>
    </source>
</evidence>
<dbReference type="GO" id="GO:0005525">
    <property type="term" value="F:GTP binding"/>
    <property type="evidence" value="ECO:0007669"/>
    <property type="project" value="UniProtKB-KW"/>
</dbReference>
<dbReference type="InterPro" id="IPR002847">
    <property type="entry name" value="F420-0_gamma-glut_ligase-dom"/>
</dbReference>
<dbReference type="GO" id="GO:0052618">
    <property type="term" value="F:coenzyme F420-0:L-glutamate ligase activity"/>
    <property type="evidence" value="ECO:0007669"/>
    <property type="project" value="TreeGrafter"/>
</dbReference>
<accession>A0A542E2G3</accession>
<evidence type="ECO:0000313" key="9">
    <source>
        <dbReference type="EMBL" id="TQJ09521.1"/>
    </source>
</evidence>
<dbReference type="SUPFAM" id="SSF144010">
    <property type="entry name" value="CofE-like"/>
    <property type="match status" value="1"/>
</dbReference>
<keyword evidence="2" id="KW-0479">Metal-binding</keyword>
<dbReference type="NCBIfam" id="TIGR01916">
    <property type="entry name" value="F420_cofE"/>
    <property type="match status" value="1"/>
</dbReference>
<reference evidence="9 10" key="1">
    <citation type="submission" date="2019-06" db="EMBL/GenBank/DDBJ databases">
        <title>Sequencing the genomes of 1000 actinobacteria strains.</title>
        <authorList>
            <person name="Klenk H.-P."/>
        </authorList>
    </citation>
    <scope>NUCLEOTIDE SEQUENCE [LARGE SCALE GENOMIC DNA]</scope>
    <source>
        <strain evidence="9 10">DSM 18607</strain>
    </source>
</reference>
<dbReference type="RefSeq" id="WP_211356036.1">
    <property type="nucleotide sequence ID" value="NZ_BAAAPR010000009.1"/>
</dbReference>
<dbReference type="Proteomes" id="UP000317893">
    <property type="component" value="Unassembled WGS sequence"/>
</dbReference>
<dbReference type="GO" id="GO:0046872">
    <property type="term" value="F:metal ion binding"/>
    <property type="evidence" value="ECO:0007669"/>
    <property type="project" value="UniProtKB-KW"/>
</dbReference>